<accession>E4UYF7</accession>
<dbReference type="Proteomes" id="UP000002669">
    <property type="component" value="Unassembled WGS sequence"/>
</dbReference>
<dbReference type="VEuPathDB" id="FungiDB:MGYG_05122"/>
<dbReference type="AlphaFoldDB" id="E4UYF7"/>
<dbReference type="InParanoid" id="E4UYF7"/>
<name>E4UYF7_ARTGP</name>
<sequence length="76" mass="8338">MAGGQFAPPPCAPIGVTSLPGRKKVSSPSEIIVIERTLRPLVKLTFDYKPNKLYWLAENVIVSKRLSRNDAPTTSD</sequence>
<gene>
    <name evidence="1" type="ORF">MGYG_05122</name>
</gene>
<evidence type="ECO:0000313" key="1">
    <source>
        <dbReference type="EMBL" id="EFR02120.1"/>
    </source>
</evidence>
<evidence type="ECO:0000313" key="2">
    <source>
        <dbReference type="Proteomes" id="UP000002669"/>
    </source>
</evidence>
<reference evidence="2" key="1">
    <citation type="journal article" date="2012" name="MBio">
        <title>Comparative genome analysis of Trichophyton rubrum and related dermatophytes reveals candidate genes involved in infection.</title>
        <authorList>
            <person name="Martinez D.A."/>
            <person name="Oliver B.G."/>
            <person name="Graeser Y."/>
            <person name="Goldberg J.M."/>
            <person name="Li W."/>
            <person name="Martinez-Rossi N.M."/>
            <person name="Monod M."/>
            <person name="Shelest E."/>
            <person name="Barton R.C."/>
            <person name="Birch E."/>
            <person name="Brakhage A.A."/>
            <person name="Chen Z."/>
            <person name="Gurr S.J."/>
            <person name="Heiman D."/>
            <person name="Heitman J."/>
            <person name="Kosti I."/>
            <person name="Rossi A."/>
            <person name="Saif S."/>
            <person name="Samalova M."/>
            <person name="Saunders C.W."/>
            <person name="Shea T."/>
            <person name="Summerbell R.C."/>
            <person name="Xu J."/>
            <person name="Young S."/>
            <person name="Zeng Q."/>
            <person name="Birren B.W."/>
            <person name="Cuomo C.A."/>
            <person name="White T.C."/>
        </authorList>
    </citation>
    <scope>NUCLEOTIDE SEQUENCE [LARGE SCALE GENOMIC DNA]</scope>
    <source>
        <strain evidence="2">ATCC MYA-4604 / CBS 118893</strain>
    </source>
</reference>
<keyword evidence="2" id="KW-1185">Reference proteome</keyword>
<dbReference type="HOGENOM" id="CLU_2654027_0_0_1"/>
<organism evidence="2">
    <name type="scientific">Arthroderma gypseum (strain ATCC MYA-4604 / CBS 118893)</name>
    <name type="common">Microsporum gypseum</name>
    <dbReference type="NCBI Taxonomy" id="535722"/>
    <lineage>
        <taxon>Eukaryota</taxon>
        <taxon>Fungi</taxon>
        <taxon>Dikarya</taxon>
        <taxon>Ascomycota</taxon>
        <taxon>Pezizomycotina</taxon>
        <taxon>Eurotiomycetes</taxon>
        <taxon>Eurotiomycetidae</taxon>
        <taxon>Onygenales</taxon>
        <taxon>Arthrodermataceae</taxon>
        <taxon>Nannizzia</taxon>
    </lineage>
</organism>
<protein>
    <submittedName>
        <fullName evidence="1">Uncharacterized protein</fullName>
    </submittedName>
</protein>
<proteinExistence type="predicted"/>
<dbReference type="RefSeq" id="XP_003172531.1">
    <property type="nucleotide sequence ID" value="XM_003172483.1"/>
</dbReference>
<dbReference type="EMBL" id="DS989825">
    <property type="protein sequence ID" value="EFR02120.1"/>
    <property type="molecule type" value="Genomic_DNA"/>
</dbReference>
<dbReference type="GeneID" id="10027803"/>